<dbReference type="SUPFAM" id="SSF54001">
    <property type="entry name" value="Cysteine proteinases"/>
    <property type="match status" value="1"/>
</dbReference>
<dbReference type="OrthoDB" id="195541at2"/>
<dbReference type="Pfam" id="PF05708">
    <property type="entry name" value="Peptidase_C92"/>
    <property type="match status" value="1"/>
</dbReference>
<evidence type="ECO:0000256" key="1">
    <source>
        <dbReference type="SAM" id="SignalP"/>
    </source>
</evidence>
<dbReference type="AlphaFoldDB" id="V5SJ19"/>
<dbReference type="RefSeq" id="WP_023786879.1">
    <property type="nucleotide sequence ID" value="NC_022997.1"/>
</dbReference>
<protein>
    <recommendedName>
        <fullName evidence="4">Peptidoglycan peptidase</fullName>
    </recommendedName>
</protein>
<organism evidence="2 3">
    <name type="scientific">Hyphomicrobium nitrativorans NL23</name>
    <dbReference type="NCBI Taxonomy" id="1029756"/>
    <lineage>
        <taxon>Bacteria</taxon>
        <taxon>Pseudomonadati</taxon>
        <taxon>Pseudomonadota</taxon>
        <taxon>Alphaproteobacteria</taxon>
        <taxon>Hyphomicrobiales</taxon>
        <taxon>Hyphomicrobiaceae</taxon>
        <taxon>Hyphomicrobium</taxon>
    </lineage>
</organism>
<dbReference type="HOGENOM" id="CLU_104117_0_0_5"/>
<name>V5SJ19_9HYPH</name>
<accession>V5SJ19</accession>
<dbReference type="KEGG" id="hni:W911_07455"/>
<keyword evidence="3" id="KW-1185">Reference proteome</keyword>
<dbReference type="Proteomes" id="UP000018542">
    <property type="component" value="Chromosome"/>
</dbReference>
<gene>
    <name evidence="2" type="ORF">W911_07455</name>
</gene>
<evidence type="ECO:0000313" key="3">
    <source>
        <dbReference type="Proteomes" id="UP000018542"/>
    </source>
</evidence>
<reference evidence="2 3" key="1">
    <citation type="journal article" date="2014" name="Genome Announc.">
        <title>Complete Genome Sequence of Hyphomicrobium nitrativorans Strain NL23, a Denitrifying Bacterium Isolated from Biofilm of a Methanol-Fed Denitrification System Treating Seawater at the Montreal Biodome.</title>
        <authorList>
            <person name="Martineau C."/>
            <person name="Villeneuve C."/>
            <person name="Mauffrey F."/>
            <person name="Villemur R."/>
        </authorList>
    </citation>
    <scope>NUCLEOTIDE SEQUENCE [LARGE SCALE GENOMIC DNA]</scope>
    <source>
        <strain evidence="2">NL23</strain>
    </source>
</reference>
<evidence type="ECO:0008006" key="4">
    <source>
        <dbReference type="Google" id="ProtNLM"/>
    </source>
</evidence>
<dbReference type="InterPro" id="IPR024453">
    <property type="entry name" value="Peptidase_C92"/>
</dbReference>
<dbReference type="STRING" id="1029756.W911_07455"/>
<dbReference type="EMBL" id="CP006912">
    <property type="protein sequence ID" value="AHB50085.1"/>
    <property type="molecule type" value="Genomic_DNA"/>
</dbReference>
<sequence length="227" mass="25071">MKKILALLTLVPLAGFGLFAATADAELPALQNGDIVFQNTTNAAQQAIMLASGTEYTHMGIVEIDAKGRAQVIEAVGPVRVVPLDKWIGNGSGGRVTVKRVRDLDDGDAKQALERARYYLGRPYDHYFYETRDQIYCSELVYAAFKEGPNIDVGTVERMGDLNIRTPAARKLIQQRWKSHPLCKTEGARTFDACYELILEQTVVTPASIARDPKLELVYSNFGFGAE</sequence>
<proteinExistence type="predicted"/>
<evidence type="ECO:0000313" key="2">
    <source>
        <dbReference type="EMBL" id="AHB50085.1"/>
    </source>
</evidence>
<feature type="signal peptide" evidence="1">
    <location>
        <begin position="1"/>
        <end position="20"/>
    </location>
</feature>
<dbReference type="PATRIC" id="fig|1029756.8.peg.1561"/>
<feature type="chain" id="PRO_5004740780" description="Peptidoglycan peptidase" evidence="1">
    <location>
        <begin position="21"/>
        <end position="227"/>
    </location>
</feature>
<dbReference type="Gene3D" id="3.90.1720.10">
    <property type="entry name" value="endopeptidase domain like (from Nostoc punctiforme)"/>
    <property type="match status" value="1"/>
</dbReference>
<keyword evidence="1" id="KW-0732">Signal</keyword>
<dbReference type="InterPro" id="IPR038765">
    <property type="entry name" value="Papain-like_cys_pep_sf"/>
</dbReference>